<keyword evidence="1" id="KW-0732">Signal</keyword>
<accession>A0A2U1TL42</accession>
<dbReference type="EMBL" id="QDKH01000040">
    <property type="protein sequence ID" value="PWC10121.1"/>
    <property type="molecule type" value="Genomic_DNA"/>
</dbReference>
<reference evidence="2 3" key="1">
    <citation type="submission" date="2018-04" db="EMBL/GenBank/DDBJ databases">
        <title>Brenneria corticis sp.nov.</title>
        <authorList>
            <person name="Li Y."/>
        </authorList>
    </citation>
    <scope>NUCLEOTIDE SEQUENCE [LARGE SCALE GENOMIC DNA]</scope>
    <source>
        <strain evidence="2 3">CFCC 11842</strain>
    </source>
</reference>
<name>A0A2U1TL42_9GAMM</name>
<proteinExistence type="predicted"/>
<keyword evidence="3" id="KW-1185">Reference proteome</keyword>
<evidence type="ECO:0000313" key="2">
    <source>
        <dbReference type="EMBL" id="PWC10121.1"/>
    </source>
</evidence>
<evidence type="ECO:0000256" key="1">
    <source>
        <dbReference type="SAM" id="SignalP"/>
    </source>
</evidence>
<sequence length="156" mass="17623">MTMKKYILAVFSLLFISHQSYAEPAVTDSFTFKGHKITLTQNQQKCQLEVSSSDQKKLHPLALTAPCYFLRNGDSDPQSYRYPDVNVEAAFIVLGNPVSADEREIWNLSSDIQCGTQGQGLLFDGVRFSVSQKTLNRILICKDKGSDEKNYRFLCN</sequence>
<dbReference type="Proteomes" id="UP000296159">
    <property type="component" value="Unassembled WGS sequence"/>
</dbReference>
<dbReference type="AlphaFoldDB" id="A0A2U1TL42"/>
<feature type="chain" id="PRO_5015471286" description="Ricin B lectin domain-containing protein" evidence="1">
    <location>
        <begin position="23"/>
        <end position="156"/>
    </location>
</feature>
<comment type="caution">
    <text evidence="2">The sequence shown here is derived from an EMBL/GenBank/DDBJ whole genome shotgun (WGS) entry which is preliminary data.</text>
</comment>
<protein>
    <recommendedName>
        <fullName evidence="4">Ricin B lectin domain-containing protein</fullName>
    </recommendedName>
</protein>
<feature type="signal peptide" evidence="1">
    <location>
        <begin position="1"/>
        <end position="22"/>
    </location>
</feature>
<evidence type="ECO:0008006" key="4">
    <source>
        <dbReference type="Google" id="ProtNLM"/>
    </source>
</evidence>
<evidence type="ECO:0000313" key="3">
    <source>
        <dbReference type="Proteomes" id="UP000296159"/>
    </source>
</evidence>
<gene>
    <name evidence="2" type="ORF">DDT56_22505</name>
</gene>
<dbReference type="RefSeq" id="WP_136168593.1">
    <property type="nucleotide sequence ID" value="NZ_KZ819102.1"/>
</dbReference>
<organism evidence="2 3">
    <name type="scientific">Brenneria corticis</name>
    <dbReference type="NCBI Taxonomy" id="2173106"/>
    <lineage>
        <taxon>Bacteria</taxon>
        <taxon>Pseudomonadati</taxon>
        <taxon>Pseudomonadota</taxon>
        <taxon>Gammaproteobacteria</taxon>
        <taxon>Enterobacterales</taxon>
        <taxon>Pectobacteriaceae</taxon>
        <taxon>Brenneria</taxon>
    </lineage>
</organism>